<proteinExistence type="predicted"/>
<keyword evidence="3" id="KW-1185">Reference proteome</keyword>
<dbReference type="EMBL" id="OU015568">
    <property type="protein sequence ID" value="CAG5091516.1"/>
    <property type="molecule type" value="Genomic_DNA"/>
</dbReference>
<feature type="compositionally biased region" description="Polar residues" evidence="1">
    <location>
        <begin position="13"/>
        <end position="32"/>
    </location>
</feature>
<dbReference type="Proteomes" id="UP001158576">
    <property type="component" value="Chromosome PAR"/>
</dbReference>
<sequence>MEHSCPRKILLQRNPTRSLHVKTPNSPKNRPGNSIGLFKSLFKLRTKDRFQNDRQHFKKPPEKISEAKRSAETLFRQLDKVERLFRFIKRDNYNSVAVPSSLLSSSEYYCPANAFRREMSSTSCSTEYEFQLTTQMDTFTEEYQKGEELMIYFDELSDASLGSLVDEQHEKLDSLESQICNDEYYEEIWTAEMEEHEHFH</sequence>
<gene>
    <name evidence="2" type="ORF">OKIOD_LOCUS4650</name>
</gene>
<protein>
    <submittedName>
        <fullName evidence="2">Oidioi.mRNA.OKI2018_I69.PAR.g13092.t1.cds</fullName>
    </submittedName>
</protein>
<evidence type="ECO:0000313" key="2">
    <source>
        <dbReference type="EMBL" id="CAG5091516.1"/>
    </source>
</evidence>
<evidence type="ECO:0000256" key="1">
    <source>
        <dbReference type="SAM" id="MobiDB-lite"/>
    </source>
</evidence>
<feature type="region of interest" description="Disordered" evidence="1">
    <location>
        <begin position="13"/>
        <end position="33"/>
    </location>
</feature>
<organism evidence="2 3">
    <name type="scientific">Oikopleura dioica</name>
    <name type="common">Tunicate</name>
    <dbReference type="NCBI Taxonomy" id="34765"/>
    <lineage>
        <taxon>Eukaryota</taxon>
        <taxon>Metazoa</taxon>
        <taxon>Chordata</taxon>
        <taxon>Tunicata</taxon>
        <taxon>Appendicularia</taxon>
        <taxon>Copelata</taxon>
        <taxon>Oikopleuridae</taxon>
        <taxon>Oikopleura</taxon>
    </lineage>
</organism>
<name>A0ABN7S342_OIKDI</name>
<accession>A0ABN7S342</accession>
<reference evidence="2 3" key="1">
    <citation type="submission" date="2021-04" db="EMBL/GenBank/DDBJ databases">
        <authorList>
            <person name="Bliznina A."/>
        </authorList>
    </citation>
    <scope>NUCLEOTIDE SEQUENCE [LARGE SCALE GENOMIC DNA]</scope>
</reference>
<evidence type="ECO:0000313" key="3">
    <source>
        <dbReference type="Proteomes" id="UP001158576"/>
    </source>
</evidence>